<dbReference type="Gene3D" id="3.40.50.2000">
    <property type="entry name" value="Glycogen Phosphorylase B"/>
    <property type="match status" value="2"/>
</dbReference>
<dbReference type="InterPro" id="IPR028098">
    <property type="entry name" value="Glyco_trans_4-like_N"/>
</dbReference>
<gene>
    <name evidence="3" type="ORF">A2589_02430</name>
</gene>
<name>A0A1G2QHX3_9BACT</name>
<dbReference type="PANTHER" id="PTHR12526">
    <property type="entry name" value="GLYCOSYLTRANSFERASE"/>
    <property type="match status" value="1"/>
</dbReference>
<dbReference type="Pfam" id="PF13439">
    <property type="entry name" value="Glyco_transf_4"/>
    <property type="match status" value="1"/>
</dbReference>
<dbReference type="InterPro" id="IPR001296">
    <property type="entry name" value="Glyco_trans_1"/>
</dbReference>
<dbReference type="AlphaFoldDB" id="A0A1G2QHX3"/>
<evidence type="ECO:0008006" key="5">
    <source>
        <dbReference type="Google" id="ProtNLM"/>
    </source>
</evidence>
<dbReference type="Pfam" id="PF00534">
    <property type="entry name" value="Glycos_transf_1"/>
    <property type="match status" value="1"/>
</dbReference>
<proteinExistence type="predicted"/>
<evidence type="ECO:0000313" key="3">
    <source>
        <dbReference type="EMBL" id="OHA59689.1"/>
    </source>
</evidence>
<dbReference type="Proteomes" id="UP000177838">
    <property type="component" value="Unassembled WGS sequence"/>
</dbReference>
<evidence type="ECO:0000313" key="4">
    <source>
        <dbReference type="Proteomes" id="UP000177838"/>
    </source>
</evidence>
<sequence>MPAKIKILYLITKSTWGGAGRYVYDLATALPRDEFEPLVASGGSGLLTRRLQAAEIPTITIPYLERDIYLFNDLRVFWQLLKLFRSVQPDIVHLNSSKIGGLGALAGRLTGVKKIIFTGHGWAFNEDRSLVTKIMIAIGHWLTITLSHQVIAVCQRIKDQIKSWPGTKRKVEVIYNGLDPYPLIDRHLARQTLTKATNFTAKPADEYIWIGMINELHQNKGVDIAIRAFALIASKFPQAHLVIIGEGEKRQELTSLTDKLTISNQIHLAGALEDARGYIKALDLFLIASRTEAFPYVLLEAGLARVPVIASRVGGIPEVITHQESGLLFQSKHVDELAYQLEQALSQPQVMKEMAEQLAKHIREKFSQNQMVQATINLYYR</sequence>
<feature type="domain" description="Glycosyltransferase subfamily 4-like N-terminal" evidence="2">
    <location>
        <begin position="16"/>
        <end position="180"/>
    </location>
</feature>
<dbReference type="EMBL" id="MHTK01000006">
    <property type="protein sequence ID" value="OHA59689.1"/>
    <property type="molecule type" value="Genomic_DNA"/>
</dbReference>
<accession>A0A1G2QHX3</accession>
<dbReference type="SUPFAM" id="SSF53756">
    <property type="entry name" value="UDP-Glycosyltransferase/glycogen phosphorylase"/>
    <property type="match status" value="1"/>
</dbReference>
<evidence type="ECO:0000259" key="2">
    <source>
        <dbReference type="Pfam" id="PF13439"/>
    </source>
</evidence>
<dbReference type="STRING" id="1802439.A2589_02430"/>
<protein>
    <recommendedName>
        <fullName evidence="5">Glycosyltransferase subfamily 4-like N-terminal domain-containing protein</fullName>
    </recommendedName>
</protein>
<organism evidence="3 4">
    <name type="scientific">Candidatus Vogelbacteria bacterium RIFOXYD1_FULL_46_19</name>
    <dbReference type="NCBI Taxonomy" id="1802439"/>
    <lineage>
        <taxon>Bacteria</taxon>
        <taxon>Candidatus Vogeliibacteriota</taxon>
    </lineage>
</organism>
<dbReference type="PANTHER" id="PTHR12526:SF630">
    <property type="entry name" value="GLYCOSYLTRANSFERASE"/>
    <property type="match status" value="1"/>
</dbReference>
<comment type="caution">
    <text evidence="3">The sequence shown here is derived from an EMBL/GenBank/DDBJ whole genome shotgun (WGS) entry which is preliminary data.</text>
</comment>
<evidence type="ECO:0000259" key="1">
    <source>
        <dbReference type="Pfam" id="PF00534"/>
    </source>
</evidence>
<feature type="domain" description="Glycosyl transferase family 1" evidence="1">
    <location>
        <begin position="205"/>
        <end position="360"/>
    </location>
</feature>
<dbReference type="GO" id="GO:0016757">
    <property type="term" value="F:glycosyltransferase activity"/>
    <property type="evidence" value="ECO:0007669"/>
    <property type="project" value="InterPro"/>
</dbReference>
<reference evidence="3 4" key="1">
    <citation type="journal article" date="2016" name="Nat. Commun.">
        <title>Thousands of microbial genomes shed light on interconnected biogeochemical processes in an aquifer system.</title>
        <authorList>
            <person name="Anantharaman K."/>
            <person name="Brown C.T."/>
            <person name="Hug L.A."/>
            <person name="Sharon I."/>
            <person name="Castelle C.J."/>
            <person name="Probst A.J."/>
            <person name="Thomas B.C."/>
            <person name="Singh A."/>
            <person name="Wilkins M.J."/>
            <person name="Karaoz U."/>
            <person name="Brodie E.L."/>
            <person name="Williams K.H."/>
            <person name="Hubbard S.S."/>
            <person name="Banfield J.F."/>
        </authorList>
    </citation>
    <scope>NUCLEOTIDE SEQUENCE [LARGE SCALE GENOMIC DNA]</scope>
</reference>